<evidence type="ECO:0000313" key="1">
    <source>
        <dbReference type="EMBL" id="KAG7444659.1"/>
    </source>
</evidence>
<dbReference type="EMBL" id="MU250539">
    <property type="protein sequence ID" value="KAG7444659.1"/>
    <property type="molecule type" value="Genomic_DNA"/>
</dbReference>
<comment type="caution">
    <text evidence="1">The sequence shown here is derived from an EMBL/GenBank/DDBJ whole genome shotgun (WGS) entry which is preliminary data.</text>
</comment>
<proteinExistence type="predicted"/>
<reference evidence="1" key="1">
    <citation type="submission" date="2020-11" db="EMBL/GenBank/DDBJ databases">
        <title>Adaptations for nitrogen fixation in a non-lichenized fungal sporocarp promotes dispersal by wood-feeding termites.</title>
        <authorList>
            <consortium name="DOE Joint Genome Institute"/>
            <person name="Koch R.A."/>
            <person name="Yoon G."/>
            <person name="Arayal U."/>
            <person name="Lail K."/>
            <person name="Amirebrahimi M."/>
            <person name="Labutti K."/>
            <person name="Lipzen A."/>
            <person name="Riley R."/>
            <person name="Barry K."/>
            <person name="Henrissat B."/>
            <person name="Grigoriev I.V."/>
            <person name="Herr J.R."/>
            <person name="Aime M.C."/>
        </authorList>
    </citation>
    <scope>NUCLEOTIDE SEQUENCE</scope>
    <source>
        <strain evidence="1">MCA 3950</strain>
    </source>
</reference>
<dbReference type="GeneID" id="66108898"/>
<evidence type="ECO:0000313" key="2">
    <source>
        <dbReference type="Proteomes" id="UP000812287"/>
    </source>
</evidence>
<dbReference type="AlphaFoldDB" id="A0A9P7VRK9"/>
<dbReference type="Proteomes" id="UP000812287">
    <property type="component" value="Unassembled WGS sequence"/>
</dbReference>
<feature type="non-terminal residue" evidence="1">
    <location>
        <position position="1"/>
    </location>
</feature>
<organism evidence="1 2">
    <name type="scientific">Guyanagaster necrorhizus</name>
    <dbReference type="NCBI Taxonomy" id="856835"/>
    <lineage>
        <taxon>Eukaryota</taxon>
        <taxon>Fungi</taxon>
        <taxon>Dikarya</taxon>
        <taxon>Basidiomycota</taxon>
        <taxon>Agaricomycotina</taxon>
        <taxon>Agaricomycetes</taxon>
        <taxon>Agaricomycetidae</taxon>
        <taxon>Agaricales</taxon>
        <taxon>Marasmiineae</taxon>
        <taxon>Physalacriaceae</taxon>
        <taxon>Guyanagaster</taxon>
    </lineage>
</organism>
<accession>A0A9P7VRK9</accession>
<gene>
    <name evidence="1" type="ORF">BT62DRAFT_933702</name>
</gene>
<dbReference type="RefSeq" id="XP_043038159.1">
    <property type="nucleotide sequence ID" value="XM_043186601.1"/>
</dbReference>
<name>A0A9P7VRK9_9AGAR</name>
<sequence length="55" mass="5491">INYYRVTARFHYSIGLVLALRALTLAGSAGTGAAAARSGAASLGDGDLGGSQHDV</sequence>
<keyword evidence="2" id="KW-1185">Reference proteome</keyword>
<protein>
    <submittedName>
        <fullName evidence="1">Uncharacterized protein</fullName>
    </submittedName>
</protein>